<dbReference type="InterPro" id="IPR003316">
    <property type="entry name" value="E2F_WHTH_DNA-bd_dom"/>
</dbReference>
<dbReference type="SUPFAM" id="SSF46785">
    <property type="entry name" value="Winged helix' DNA-binding domain"/>
    <property type="match status" value="1"/>
</dbReference>
<name>A0A6A7FZZ6_9CRUS</name>
<feature type="compositionally biased region" description="Low complexity" evidence="8">
    <location>
        <begin position="216"/>
        <end position="246"/>
    </location>
</feature>
<evidence type="ECO:0000259" key="9">
    <source>
        <dbReference type="SMART" id="SM01138"/>
    </source>
</evidence>
<evidence type="ECO:0000256" key="7">
    <source>
        <dbReference type="RuleBase" id="RU003796"/>
    </source>
</evidence>
<dbReference type="SMART" id="SM01138">
    <property type="entry name" value="DP"/>
    <property type="match status" value="1"/>
</dbReference>
<feature type="region of interest" description="Disordered" evidence="8">
    <location>
        <begin position="258"/>
        <end position="286"/>
    </location>
</feature>
<dbReference type="InterPro" id="IPR036390">
    <property type="entry name" value="WH_DNA-bd_sf"/>
</dbReference>
<dbReference type="CDD" id="cd14458">
    <property type="entry name" value="DP_DD"/>
    <property type="match status" value="1"/>
</dbReference>
<dbReference type="GO" id="GO:0005634">
    <property type="term" value="C:nucleus"/>
    <property type="evidence" value="ECO:0007669"/>
    <property type="project" value="UniProtKB-SubCell"/>
</dbReference>
<evidence type="ECO:0000256" key="4">
    <source>
        <dbReference type="ARBA" id="ARBA00023125"/>
    </source>
</evidence>
<dbReference type="GO" id="GO:0000977">
    <property type="term" value="F:RNA polymerase II transcription regulatory region sequence-specific DNA binding"/>
    <property type="evidence" value="ECO:0007669"/>
    <property type="project" value="TreeGrafter"/>
</dbReference>
<dbReference type="AlphaFoldDB" id="A0A6A7FZZ6"/>
<dbReference type="InterPro" id="IPR037241">
    <property type="entry name" value="E2F-DP_heterodim"/>
</dbReference>
<dbReference type="InterPro" id="IPR036388">
    <property type="entry name" value="WH-like_DNA-bd_sf"/>
</dbReference>
<proteinExistence type="evidence at transcript level"/>
<keyword evidence="3 7" id="KW-0805">Transcription regulation</keyword>
<keyword evidence="5 7" id="KW-0804">Transcription</keyword>
<feature type="compositionally biased region" description="Polar residues" evidence="8">
    <location>
        <begin position="191"/>
        <end position="205"/>
    </location>
</feature>
<dbReference type="GO" id="GO:0005667">
    <property type="term" value="C:transcription regulator complex"/>
    <property type="evidence" value="ECO:0007669"/>
    <property type="project" value="InterPro"/>
</dbReference>
<dbReference type="GO" id="GO:0000981">
    <property type="term" value="F:DNA-binding transcription factor activity, RNA polymerase II-specific"/>
    <property type="evidence" value="ECO:0007669"/>
    <property type="project" value="TreeGrafter"/>
</dbReference>
<evidence type="ECO:0000256" key="8">
    <source>
        <dbReference type="SAM" id="MobiDB-lite"/>
    </source>
</evidence>
<dbReference type="GO" id="GO:0051726">
    <property type="term" value="P:regulation of cell cycle"/>
    <property type="evidence" value="ECO:0007669"/>
    <property type="project" value="InterPro"/>
</dbReference>
<feature type="domain" description="Transcription factor DP C-terminal" evidence="9">
    <location>
        <begin position="405"/>
        <end position="549"/>
    </location>
</feature>
<comment type="similarity">
    <text evidence="2 7">Belongs to the E2F/DP family.</text>
</comment>
<reference evidence="11" key="1">
    <citation type="submission" date="2017-11" db="EMBL/GenBank/DDBJ databases">
        <title>The sensing device of the deep-sea amphipod.</title>
        <authorList>
            <person name="Kobayashi H."/>
            <person name="Nagahama T."/>
            <person name="Arai W."/>
            <person name="Sasagawa Y."/>
            <person name="Umeda M."/>
            <person name="Hayashi T."/>
            <person name="Nikaido I."/>
            <person name="Watanabe H."/>
            <person name="Oguri K."/>
            <person name="Kitazato H."/>
            <person name="Fujioka K."/>
            <person name="Kido Y."/>
            <person name="Takami H."/>
        </authorList>
    </citation>
    <scope>NUCLEOTIDE SEQUENCE</scope>
    <source>
        <tissue evidence="11">Whole body</tissue>
    </source>
</reference>
<evidence type="ECO:0000256" key="6">
    <source>
        <dbReference type="ARBA" id="ARBA00023242"/>
    </source>
</evidence>
<evidence type="ECO:0000259" key="10">
    <source>
        <dbReference type="SMART" id="SM01372"/>
    </source>
</evidence>
<dbReference type="SUPFAM" id="SSF144074">
    <property type="entry name" value="E2F-DP heterodimerization region"/>
    <property type="match status" value="1"/>
</dbReference>
<evidence type="ECO:0000313" key="11">
    <source>
        <dbReference type="EMBL" id="LAC23405.1"/>
    </source>
</evidence>
<dbReference type="PANTHER" id="PTHR12548">
    <property type="entry name" value="TRANSCRIPTION FACTOR DP"/>
    <property type="match status" value="1"/>
</dbReference>
<dbReference type="InterPro" id="IPR038168">
    <property type="entry name" value="TF_DP_C_sf"/>
</dbReference>
<dbReference type="Gene3D" id="1.20.140.80">
    <property type="entry name" value="Transcription factor DP"/>
    <property type="match status" value="1"/>
</dbReference>
<dbReference type="Pfam" id="PF02319">
    <property type="entry name" value="WHD_E2F_TDP"/>
    <property type="match status" value="1"/>
</dbReference>
<dbReference type="PANTHER" id="PTHR12548:SF9">
    <property type="entry name" value="TRANSCRIPTION FACTOR DP"/>
    <property type="match status" value="1"/>
</dbReference>
<keyword evidence="4 7" id="KW-0238">DNA-binding</keyword>
<dbReference type="InterPro" id="IPR015648">
    <property type="entry name" value="Transcrpt_fac_DP"/>
</dbReference>
<evidence type="ECO:0000256" key="1">
    <source>
        <dbReference type="ARBA" id="ARBA00004123"/>
    </source>
</evidence>
<dbReference type="FunFam" id="1.20.140.80:FF:000001">
    <property type="entry name" value="Transcription factor"/>
    <property type="match status" value="1"/>
</dbReference>
<evidence type="ECO:0000256" key="5">
    <source>
        <dbReference type="ARBA" id="ARBA00023163"/>
    </source>
</evidence>
<keyword evidence="6 7" id="KW-0539">Nucleus</keyword>
<dbReference type="FunFam" id="1.10.10.10:FF:000047">
    <property type="entry name" value="Transcription factor"/>
    <property type="match status" value="1"/>
</dbReference>
<protein>
    <submittedName>
        <fullName evidence="11">Transcription factor Dp-1-like</fullName>
    </submittedName>
</protein>
<sequence>MAQQNITTFYLQDPNGGQPQMIKVVSAKPPLNNANLMTGSSSSGVQQQQQKTIYRTLATTQSEQLGLSPGTILHTSKLPNGQIVTLPARSVSSSAGTIARPVIVPISNLPFKTSNGNQQQIVTARQVTQMAKPLVIKTQTGNIVASSNGGDQVAKITSNNRTTGPAVLHTSVQHIQQLQLQQQQQQQQRQKLNSSNKSKTLQIQQRPQLIQEVEPMHQQQQHTIQIESQQQQQQQPPILQQRQQHQLIIQQPQQQVKIQHISTSQPRQQQQQQQQQQNSPPKSFITTPILDHTAARKRHDFDFDYSVDNKRRKSEKGGKGLRHFSMKVCEKVKAKGRTSYNEVADELVAEFCDPNRCAAPGDANDDQKNIRRRVYDALNVLMAMDIISKEKKEIHWLGLPTNTAQECRKLALERNTRAERIRIKTQQLHELILQQIAFKRLVLRNQMVEQERGGAPLPNTTIHLPFVVIATPNTTTIDCAIAGDKTEYLFNFDNAFEVHDDMEVLKRMGLALGLEKGECSPADIAKAKAILPKALESYIDDMAASPPESTAPLSRDELAQSLSNTSIVPGHEYERGRDLRGTQDGMFVIETSDMLGHTLGGITSLTTDGGVLEARVAPATAAGVTGLGSSCSPASSIAGEELLFEDSDTEVG</sequence>
<dbReference type="SMART" id="SM01372">
    <property type="entry name" value="E2F_TDP"/>
    <property type="match status" value="1"/>
</dbReference>
<feature type="compositionally biased region" description="Low complexity" evidence="8">
    <location>
        <begin position="268"/>
        <end position="277"/>
    </location>
</feature>
<dbReference type="EMBL" id="IACT01004206">
    <property type="protein sequence ID" value="LAC23405.1"/>
    <property type="molecule type" value="mRNA"/>
</dbReference>
<dbReference type="InterPro" id="IPR014889">
    <property type="entry name" value="Transc_factor_DP_C"/>
</dbReference>
<organism evidence="11">
    <name type="scientific">Hirondellea gigas</name>
    <dbReference type="NCBI Taxonomy" id="1518452"/>
    <lineage>
        <taxon>Eukaryota</taxon>
        <taxon>Metazoa</taxon>
        <taxon>Ecdysozoa</taxon>
        <taxon>Arthropoda</taxon>
        <taxon>Crustacea</taxon>
        <taxon>Multicrustacea</taxon>
        <taxon>Malacostraca</taxon>
        <taxon>Eumalacostraca</taxon>
        <taxon>Peracarida</taxon>
        <taxon>Amphipoda</taxon>
        <taxon>Amphilochidea</taxon>
        <taxon>Lysianassida</taxon>
        <taxon>Lysianassidira</taxon>
        <taxon>Lysianassoidea</taxon>
        <taxon>Lysianassidae</taxon>
        <taxon>Hirondellea</taxon>
    </lineage>
</organism>
<dbReference type="Pfam" id="PF08781">
    <property type="entry name" value="DP"/>
    <property type="match status" value="1"/>
</dbReference>
<comment type="subcellular location">
    <subcellularLocation>
        <location evidence="1 7">Nucleus</location>
    </subcellularLocation>
</comment>
<evidence type="ECO:0000256" key="3">
    <source>
        <dbReference type="ARBA" id="ARBA00023015"/>
    </source>
</evidence>
<evidence type="ECO:0000256" key="2">
    <source>
        <dbReference type="ARBA" id="ARBA00010940"/>
    </source>
</evidence>
<dbReference type="Gene3D" id="1.10.10.10">
    <property type="entry name" value="Winged helix-like DNA-binding domain superfamily/Winged helix DNA-binding domain"/>
    <property type="match status" value="1"/>
</dbReference>
<feature type="region of interest" description="Disordered" evidence="8">
    <location>
        <begin position="186"/>
        <end position="205"/>
    </location>
</feature>
<accession>A0A6A7FZZ6</accession>
<feature type="region of interest" description="Disordered" evidence="8">
    <location>
        <begin position="215"/>
        <end position="246"/>
    </location>
</feature>
<feature type="domain" description="E2F/DP family winged-helix DNA-binding" evidence="10">
    <location>
        <begin position="316"/>
        <end position="398"/>
    </location>
</feature>